<evidence type="ECO:0000313" key="3">
    <source>
        <dbReference type="EMBL" id="SJZ41872.1"/>
    </source>
</evidence>
<feature type="compositionally biased region" description="Basic and acidic residues" evidence="1">
    <location>
        <begin position="117"/>
        <end position="144"/>
    </location>
</feature>
<feature type="transmembrane region" description="Helical" evidence="2">
    <location>
        <begin position="32"/>
        <end position="54"/>
    </location>
</feature>
<gene>
    <name evidence="3" type="ORF">SAMN02745152_00157</name>
</gene>
<keyword evidence="2" id="KW-0472">Membrane</keyword>
<dbReference type="STRING" id="225004.SAMN02745152_00157"/>
<reference evidence="3 4" key="1">
    <citation type="submission" date="2017-02" db="EMBL/GenBank/DDBJ databases">
        <authorList>
            <person name="Peterson S.W."/>
        </authorList>
    </citation>
    <scope>NUCLEOTIDE SEQUENCE [LARGE SCALE GENOMIC DNA]</scope>
    <source>
        <strain evidence="3 4">ATCC BAA-909</strain>
    </source>
</reference>
<keyword evidence="2" id="KW-1133">Transmembrane helix</keyword>
<dbReference type="EMBL" id="FUXC01000001">
    <property type="protein sequence ID" value="SJZ41872.1"/>
    <property type="molecule type" value="Genomic_DNA"/>
</dbReference>
<keyword evidence="2" id="KW-0812">Transmembrane</keyword>
<proteinExistence type="predicted"/>
<protein>
    <submittedName>
        <fullName evidence="3">Uncharacterized protein</fullName>
    </submittedName>
</protein>
<name>A0A1T4KHG5_9SPIR</name>
<evidence type="ECO:0000256" key="1">
    <source>
        <dbReference type="SAM" id="MobiDB-lite"/>
    </source>
</evidence>
<feature type="compositionally biased region" description="Polar residues" evidence="1">
    <location>
        <begin position="172"/>
        <end position="184"/>
    </location>
</feature>
<dbReference type="GeneID" id="303366437"/>
<keyword evidence="4" id="KW-1185">Reference proteome</keyword>
<organism evidence="3 4">
    <name type="scientific">Treponema berlinense</name>
    <dbReference type="NCBI Taxonomy" id="225004"/>
    <lineage>
        <taxon>Bacteria</taxon>
        <taxon>Pseudomonadati</taxon>
        <taxon>Spirochaetota</taxon>
        <taxon>Spirochaetia</taxon>
        <taxon>Spirochaetales</taxon>
        <taxon>Treponemataceae</taxon>
        <taxon>Treponema</taxon>
    </lineage>
</organism>
<dbReference type="AlphaFoldDB" id="A0A1T4KHG5"/>
<accession>A0A1T4KHG5</accession>
<evidence type="ECO:0000313" key="4">
    <source>
        <dbReference type="Proteomes" id="UP000190395"/>
    </source>
</evidence>
<sequence length="279" mass="29840">MMNKKIIGFAAVCGFVLSFLTGVIAKNPVLAILLRSLIFAAVFSVLSFAISFLFSKFLADDSKGVYFEPDSSQNSPQSKQQKNGDNVDIVITGEGLEDDESSPKFFVENNRPGLSEDDSRKFQQEEKKQDSSAEKSSAEEKPSSETKNSASEAKEESQKTEFVPAGLENLGKANSNPQNSSENSILKKDIPSNAGDSENKVNAFADGSSIENIDELPEIEDLSDDVKNNSSGDIINDSDFASSSGNGFGGAVFSGGTESGSQNADVMAQAVRTLLEKDK</sequence>
<evidence type="ECO:0000256" key="2">
    <source>
        <dbReference type="SAM" id="Phobius"/>
    </source>
</evidence>
<dbReference type="OrthoDB" id="360351at2"/>
<dbReference type="RefSeq" id="WP_143592565.1">
    <property type="nucleotide sequence ID" value="NZ_CAMCOW010000006.1"/>
</dbReference>
<feature type="region of interest" description="Disordered" evidence="1">
    <location>
        <begin position="97"/>
        <end position="209"/>
    </location>
</feature>
<dbReference type="Proteomes" id="UP000190395">
    <property type="component" value="Unassembled WGS sequence"/>
</dbReference>